<dbReference type="HOGENOM" id="CLU_000288_6_3_1"/>
<dbReference type="InterPro" id="IPR015943">
    <property type="entry name" value="WD40/YVTN_repeat-like_dom_sf"/>
</dbReference>
<protein>
    <recommendedName>
        <fullName evidence="5">Nephrocystin 3-like N-terminal domain-containing protein</fullName>
    </recommendedName>
</protein>
<evidence type="ECO:0000256" key="2">
    <source>
        <dbReference type="ARBA" id="ARBA00022737"/>
    </source>
</evidence>
<feature type="compositionally biased region" description="Low complexity" evidence="4">
    <location>
        <begin position="125"/>
        <end position="136"/>
    </location>
</feature>
<dbReference type="OrthoDB" id="2658414at2759"/>
<proteinExistence type="predicted"/>
<evidence type="ECO:0000256" key="3">
    <source>
        <dbReference type="PROSITE-ProRule" id="PRU00221"/>
    </source>
</evidence>
<dbReference type="InParanoid" id="K5WQW9"/>
<gene>
    <name evidence="6" type="ORF">PHACADRAFT_211976</name>
</gene>
<dbReference type="InterPro" id="IPR027417">
    <property type="entry name" value="P-loop_NTPase"/>
</dbReference>
<dbReference type="InterPro" id="IPR001680">
    <property type="entry name" value="WD40_rpt"/>
</dbReference>
<dbReference type="SUPFAM" id="SSF52540">
    <property type="entry name" value="P-loop containing nucleoside triphosphate hydrolases"/>
    <property type="match status" value="1"/>
</dbReference>
<dbReference type="SMART" id="SM00320">
    <property type="entry name" value="WD40"/>
    <property type="match status" value="11"/>
</dbReference>
<dbReference type="PANTHER" id="PTHR19848:SF8">
    <property type="entry name" value="F-BOX AND WD REPEAT DOMAIN CONTAINING 7"/>
    <property type="match status" value="1"/>
</dbReference>
<dbReference type="Pfam" id="PF00400">
    <property type="entry name" value="WD40"/>
    <property type="match status" value="9"/>
</dbReference>
<feature type="repeat" description="WD" evidence="3">
    <location>
        <begin position="1165"/>
        <end position="1206"/>
    </location>
</feature>
<dbReference type="InterPro" id="IPR036322">
    <property type="entry name" value="WD40_repeat_dom_sf"/>
</dbReference>
<evidence type="ECO:0000259" key="5">
    <source>
        <dbReference type="Pfam" id="PF24883"/>
    </source>
</evidence>
<dbReference type="PRINTS" id="PR00320">
    <property type="entry name" value="GPROTEINBRPT"/>
</dbReference>
<feature type="region of interest" description="Disordered" evidence="4">
    <location>
        <begin position="1097"/>
        <end position="1133"/>
    </location>
</feature>
<feature type="repeat" description="WD" evidence="3">
    <location>
        <begin position="926"/>
        <end position="958"/>
    </location>
</feature>
<dbReference type="SUPFAM" id="SSF50978">
    <property type="entry name" value="WD40 repeat-like"/>
    <property type="match status" value="1"/>
</dbReference>
<evidence type="ECO:0000256" key="4">
    <source>
        <dbReference type="SAM" id="MobiDB-lite"/>
    </source>
</evidence>
<feature type="repeat" description="WD" evidence="3">
    <location>
        <begin position="1123"/>
        <end position="1164"/>
    </location>
</feature>
<feature type="domain" description="Nephrocystin 3-like N-terminal" evidence="5">
    <location>
        <begin position="247"/>
        <end position="391"/>
    </location>
</feature>
<name>K5WQW9_PHACS</name>
<dbReference type="InterPro" id="IPR020472">
    <property type="entry name" value="WD40_PAC1"/>
</dbReference>
<dbReference type="InterPro" id="IPR019775">
    <property type="entry name" value="WD40_repeat_CS"/>
</dbReference>
<dbReference type="STRING" id="650164.K5WQW9"/>
<dbReference type="PROSITE" id="PS50294">
    <property type="entry name" value="WD_REPEATS_REGION"/>
    <property type="match status" value="7"/>
</dbReference>
<accession>K5WQW9</accession>
<dbReference type="EMBL" id="JH930475">
    <property type="protein sequence ID" value="EKM52762.1"/>
    <property type="molecule type" value="Genomic_DNA"/>
</dbReference>
<dbReference type="SUPFAM" id="SSF82171">
    <property type="entry name" value="DPP6 N-terminal domain-like"/>
    <property type="match status" value="1"/>
</dbReference>
<dbReference type="Pfam" id="PF24883">
    <property type="entry name" value="NPHP3_N"/>
    <property type="match status" value="1"/>
</dbReference>
<organism evidence="6 7">
    <name type="scientific">Phanerochaete carnosa (strain HHB-10118-sp)</name>
    <name type="common">White-rot fungus</name>
    <name type="synonym">Peniophora carnosa</name>
    <dbReference type="NCBI Taxonomy" id="650164"/>
    <lineage>
        <taxon>Eukaryota</taxon>
        <taxon>Fungi</taxon>
        <taxon>Dikarya</taxon>
        <taxon>Basidiomycota</taxon>
        <taxon>Agaricomycotina</taxon>
        <taxon>Agaricomycetes</taxon>
        <taxon>Polyporales</taxon>
        <taxon>Phanerochaetaceae</taxon>
        <taxon>Phanerochaete</taxon>
    </lineage>
</organism>
<dbReference type="KEGG" id="pco:PHACADRAFT_211976"/>
<dbReference type="RefSeq" id="XP_007399095.1">
    <property type="nucleotide sequence ID" value="XM_007399033.1"/>
</dbReference>
<dbReference type="Gene3D" id="2.130.10.10">
    <property type="entry name" value="YVTN repeat-like/Quinoprotein amine dehydrogenase"/>
    <property type="match status" value="4"/>
</dbReference>
<evidence type="ECO:0000313" key="6">
    <source>
        <dbReference type="EMBL" id="EKM52762.1"/>
    </source>
</evidence>
<dbReference type="Gene3D" id="3.40.50.300">
    <property type="entry name" value="P-loop containing nucleotide triphosphate hydrolases"/>
    <property type="match status" value="1"/>
</dbReference>
<feature type="repeat" description="WD" evidence="3">
    <location>
        <begin position="880"/>
        <end position="923"/>
    </location>
</feature>
<dbReference type="PROSITE" id="PS00678">
    <property type="entry name" value="WD_REPEATS_1"/>
    <property type="match status" value="5"/>
</dbReference>
<dbReference type="CDD" id="cd00200">
    <property type="entry name" value="WD40"/>
    <property type="match status" value="2"/>
</dbReference>
<feature type="compositionally biased region" description="Basic and acidic residues" evidence="4">
    <location>
        <begin position="1097"/>
        <end position="1120"/>
    </location>
</feature>
<feature type="region of interest" description="Disordered" evidence="4">
    <location>
        <begin position="120"/>
        <end position="140"/>
    </location>
</feature>
<dbReference type="Proteomes" id="UP000008370">
    <property type="component" value="Unassembled WGS sequence"/>
</dbReference>
<dbReference type="GeneID" id="18913177"/>
<sequence>MSSNTRDTGMESSNESLHTLLDGVVIALDIVKDAAAAFPPLQSAIEGVAGIILDVVKKMGANIDQIKLLGQHASQLSITLQNPIFKNEKACPEDLRRRIDILERQDHSLDIYSQLKETTKEIREPSSSFEPSPLSRSDTHAGTIDEHITNISRAIEVFLTGGTMNVEVGVNEILSRLDKLRLDEKQAFVGPAPHYAIAARFDYPSQRVTCEGRTRSETLNAIYQWFLLSQGEGRTPEAAPQPPRVEARLFLLTGQVGSGKSTIAQTVAAWCSEHGCLGASFFCSRGNRECSDIQMIFPTIAYQLGQWDRRFQEKTAEVLRQDPDIQTSLVSNQLRRLIVDPLRELPTFPDCAIVIDALDECKDSEATSLIVRALSEHASDLAPLKIFLTSRPVPNITHGFHSTGLLDAAQHIILHEVPSDTTERDIDIFLQKRLADVRERYGLDRSWHSAERAARLLELSNRLFIYPATAMRFIEDANASDPDGRLRLLLEGQGASPAGVAMPFYQLDELYLQVLKSAYPNMTQELKSRLKIILGTLVLIRDRLSPDAIDKLMLFEHRTTRTALTRLQSVVMVPDDDDAVISLIHPSFHDFLTDDNRCHDPDLSVHPATQHGLIAQRCLETMIGGLRTDICGIGRSVPNSEVPMLSELVAEHIPPSLQYASLHWTHHALCGEINNELLDVLTKFGESHLLNWLEVLSLLGELSGAISALQMLHDRLLGLPLTHSNIIALLYDCLRAAQQSFPGLSISCLQAHSDLVPFCPTSSRLRDHYAGQGIGLPRVLSGLQQHWDPCTLTIEGHANSVTAACFSPNGRRIVSASADNTVKLWDAITGLHLHTLQGDEDVVRLGCAAFSSNGRYIASSSDVKTIIIWDATTGQHLRTVKGHTDWITAVDFSLDGDVAILASGSHDYSVRIWDINSDVVSSRTLSPAHKSFVKCVRFSQGGTLLVSCSEDGACKVWKSGAWTCIAQFDHPERTAIFSVAISPDETIFASGQGRTANDIILHSTVDGHCLRTLQGHTSSVWSLDFSPDGATLASGSSDHTIILWDVAGGSTLHTLKGHSREVLSVRYSPDGQRITSCGGDQSVRIWDLSLLSAERERESTRKELKERLTQDRESDMHRSAGAEPQRPSNVRSVTFSSDGQILATGSGDTTIRLWDTASGTQLRVLEGHQGVVSYLSFSPDGKKLLSSEYKSDASESALRLWDVESGCCEQIFTGHEDDINQAKFFPDGKQVISCSDNGSIRVWEVGQSRTRSAESRVVYHSQSLSIVSIAVSPDASLVAFGCWSEEPDDHILGLVSLTTSQAVHLVRYERAYGPPTALAFSTDSSRLLVASGAESSRVTLWGVQAGGPAGSTLADIAPEATFLDCYDGGDCAESIAFSSSERSFITDATMDDISPQHWPRSASQDDHAEYAFCLADNWLWYISATERRRLCWVPSTFRLMRHYNMVSRGSIAVHRNLVAFGTEGGRVIILDMTPCLYEYSSS</sequence>
<evidence type="ECO:0000256" key="1">
    <source>
        <dbReference type="ARBA" id="ARBA00022574"/>
    </source>
</evidence>
<keyword evidence="2" id="KW-0677">Repeat</keyword>
<feature type="repeat" description="WD" evidence="3">
    <location>
        <begin position="849"/>
        <end position="879"/>
    </location>
</feature>
<feature type="repeat" description="WD" evidence="3">
    <location>
        <begin position="1013"/>
        <end position="1054"/>
    </location>
</feature>
<reference evidence="6 7" key="1">
    <citation type="journal article" date="2012" name="BMC Genomics">
        <title>Comparative genomics of the white-rot fungi, Phanerochaete carnosa and P. chrysosporium, to elucidate the genetic basis of the distinct wood types they colonize.</title>
        <authorList>
            <person name="Suzuki H."/>
            <person name="MacDonald J."/>
            <person name="Syed K."/>
            <person name="Salamov A."/>
            <person name="Hori C."/>
            <person name="Aerts A."/>
            <person name="Henrissat B."/>
            <person name="Wiebenga A."/>
            <person name="vanKuyk P.A."/>
            <person name="Barry K."/>
            <person name="Lindquist E."/>
            <person name="LaButti K."/>
            <person name="Lapidus A."/>
            <person name="Lucas S."/>
            <person name="Coutinho P."/>
            <person name="Gong Y."/>
            <person name="Samejima M."/>
            <person name="Mahadevan R."/>
            <person name="Abou-Zaid M."/>
            <person name="de Vries R.P."/>
            <person name="Igarashi K."/>
            <person name="Yadav J.S."/>
            <person name="Grigoriev I.V."/>
            <person name="Master E.R."/>
        </authorList>
    </citation>
    <scope>NUCLEOTIDE SEQUENCE [LARGE SCALE GENOMIC DNA]</scope>
    <source>
        <strain evidence="6 7">HHB-10118-sp</strain>
    </source>
</reference>
<feature type="repeat" description="WD" evidence="3">
    <location>
        <begin position="1212"/>
        <end position="1253"/>
    </location>
</feature>
<dbReference type="PANTHER" id="PTHR19848">
    <property type="entry name" value="WD40 REPEAT PROTEIN"/>
    <property type="match status" value="1"/>
</dbReference>
<dbReference type="PROSITE" id="PS50082">
    <property type="entry name" value="WD_REPEATS_2"/>
    <property type="match status" value="9"/>
</dbReference>
<evidence type="ECO:0000313" key="7">
    <source>
        <dbReference type="Proteomes" id="UP000008370"/>
    </source>
</evidence>
<dbReference type="InterPro" id="IPR056884">
    <property type="entry name" value="NPHP3-like_N"/>
</dbReference>
<feature type="repeat" description="WD" evidence="3">
    <location>
        <begin position="794"/>
        <end position="835"/>
    </location>
</feature>
<keyword evidence="7" id="KW-1185">Reference proteome</keyword>
<keyword evidence="1 3" id="KW-0853">WD repeat</keyword>
<feature type="repeat" description="WD" evidence="3">
    <location>
        <begin position="1055"/>
        <end position="1089"/>
    </location>
</feature>